<dbReference type="AlphaFoldDB" id="A0A6A5EF70"/>
<reference evidence="1 2" key="1">
    <citation type="submission" date="2019-06" db="EMBL/GenBank/DDBJ databases">
        <title>A chromosome-scale genome assembly of the European perch, Perca fluviatilis.</title>
        <authorList>
            <person name="Roques C."/>
            <person name="Zahm M."/>
            <person name="Cabau C."/>
            <person name="Klopp C."/>
            <person name="Bouchez O."/>
            <person name="Donnadieu C."/>
            <person name="Kuhl H."/>
            <person name="Gislard M."/>
            <person name="Guendouz S."/>
            <person name="Journot L."/>
            <person name="Haffray P."/>
            <person name="Bestin A."/>
            <person name="Morvezen R."/>
            <person name="Feron R."/>
            <person name="Wen M."/>
            <person name="Jouanno E."/>
            <person name="Herpin A."/>
            <person name="Schartl M."/>
            <person name="Postlethwait J."/>
            <person name="Schaerlinger B."/>
            <person name="Chardard D."/>
            <person name="Lecocq T."/>
            <person name="Poncet C."/>
            <person name="Jaffrelo L."/>
            <person name="Lampietro C."/>
            <person name="Guiguen Y."/>
        </authorList>
    </citation>
    <scope>NUCLEOTIDE SEQUENCE [LARGE SCALE GENOMIC DNA]</scope>
    <source>
        <tissue evidence="1">Blood</tissue>
    </source>
</reference>
<comment type="caution">
    <text evidence="1">The sequence shown here is derived from an EMBL/GenBank/DDBJ whole genome shotgun (WGS) entry which is preliminary data.</text>
</comment>
<sequence length="186" mass="20990">MKHQLISSSDNSEQSFCCSLIFVRVNPTVRLPPLKTINTSQWTPRRALTRSYHGHVGFLFYNRTSFTHAAKLTLVNMTILPILDFSDVVYRTASNSLLKTLDVIYHSAIRFALVGWPSLHTRRLTHWYQLIYMSMLGKALLYLHSLVTIGLTPPAACALAATAHTSFGTYLTHSFQFSAANDWNAL</sequence>
<dbReference type="EMBL" id="VHII01000014">
    <property type="protein sequence ID" value="KAF1381096.1"/>
    <property type="molecule type" value="Genomic_DNA"/>
</dbReference>
<name>A0A6A5EF70_PERFL</name>
<proteinExistence type="predicted"/>
<organism evidence="1 2">
    <name type="scientific">Perca fluviatilis</name>
    <name type="common">European perch</name>
    <dbReference type="NCBI Taxonomy" id="8168"/>
    <lineage>
        <taxon>Eukaryota</taxon>
        <taxon>Metazoa</taxon>
        <taxon>Chordata</taxon>
        <taxon>Craniata</taxon>
        <taxon>Vertebrata</taxon>
        <taxon>Euteleostomi</taxon>
        <taxon>Actinopterygii</taxon>
        <taxon>Neopterygii</taxon>
        <taxon>Teleostei</taxon>
        <taxon>Neoteleostei</taxon>
        <taxon>Acanthomorphata</taxon>
        <taxon>Eupercaria</taxon>
        <taxon>Perciformes</taxon>
        <taxon>Percoidei</taxon>
        <taxon>Percidae</taxon>
        <taxon>Percinae</taxon>
        <taxon>Perca</taxon>
    </lineage>
</organism>
<evidence type="ECO:0000313" key="2">
    <source>
        <dbReference type="Proteomes" id="UP000465112"/>
    </source>
</evidence>
<dbReference type="Proteomes" id="UP000465112">
    <property type="component" value="Chromosome 14"/>
</dbReference>
<keyword evidence="2" id="KW-1185">Reference proteome</keyword>
<protein>
    <submittedName>
        <fullName evidence="1">Uncharacterized protein</fullName>
    </submittedName>
</protein>
<gene>
    <name evidence="1" type="ORF">PFLUV_G00170960</name>
</gene>
<evidence type="ECO:0000313" key="1">
    <source>
        <dbReference type="EMBL" id="KAF1381096.1"/>
    </source>
</evidence>
<accession>A0A6A5EF70</accession>